<protein>
    <submittedName>
        <fullName evidence="1">Uncharacterized protein</fullName>
    </submittedName>
</protein>
<keyword evidence="2" id="KW-1185">Reference proteome</keyword>
<dbReference type="EMBL" id="CM037618">
    <property type="protein sequence ID" value="KAH7999400.1"/>
    <property type="molecule type" value="Genomic_DNA"/>
</dbReference>
<dbReference type="Proteomes" id="UP000827872">
    <property type="component" value="Linkage Group LG05"/>
</dbReference>
<name>A0ACB8F2W4_9SAUR</name>
<reference evidence="1" key="1">
    <citation type="submission" date="2021-08" db="EMBL/GenBank/DDBJ databases">
        <title>The first chromosome-level gecko genome reveals the dynamic sex chromosomes of Neotropical dwarf geckos (Sphaerodactylidae: Sphaerodactylus).</title>
        <authorList>
            <person name="Pinto B.J."/>
            <person name="Keating S.E."/>
            <person name="Gamble T."/>
        </authorList>
    </citation>
    <scope>NUCLEOTIDE SEQUENCE</scope>
    <source>
        <strain evidence="1">TG3544</strain>
    </source>
</reference>
<accession>A0ACB8F2W4</accession>
<proteinExistence type="predicted"/>
<comment type="caution">
    <text evidence="1">The sequence shown here is derived from an EMBL/GenBank/DDBJ whole genome shotgun (WGS) entry which is preliminary data.</text>
</comment>
<gene>
    <name evidence="1" type="ORF">K3G42_009996</name>
</gene>
<evidence type="ECO:0000313" key="1">
    <source>
        <dbReference type="EMBL" id="KAH7999400.1"/>
    </source>
</evidence>
<sequence length="992" mass="110415">MSDQERLLSSLKKQVRSLLTAAQGGLTPAELTKDYKSMIGEQLPFRALGYQSAMELLKDMPDVVNIRCGKDGSIVLKAIADRSTMELASLVARQKSKTRSQFPRMRSKVSFGYAYRPAQPWQTQKSGSFPWRGRVPPTLPAAVKSQLKELLRSSPVLLSDFNKAFANHFGQNFEFGRYGFFSMSEVLKATADVITVVQTRAGSMLTLKKNPPPTNVPENLPQPKVVIQPTNKAEQTLPPTGAAPTVDTCPPTPSLHTQNQNQTPSQESKSSLMQLKPQEAPMVEWCDKMKHLQKQMKTALVQRGPGGMVSSELKEKIKTIAAQYPEGLLVSRLPGEFEVQFKEPLPVRELGFLNLNELVGALSDILRIEHKEGEQDCRIFDIDSQCLGDDEETDHDISLSGSLAHEEASDEPELPCWDFPSEDSKNLVATFNVVTKIVKPHLDLEEFHVMQEIMKEEIPPDAVQGRTLHCLPQLETGALVALSVEFMVSPSQFYVQICSAETSEKLEDMMIEMRRCYASKIVADRYIIPDASVKPGHPCCVRNFEDKWWYRGIIHRVVNDQQVEIFYLDFGNMEIVPKSHLRLLKECYADLPAQAIPCCLSQTKPAKGDWTSGAILEFQRLCGLCGLKPLVGVVDEYVDGILHLFLCDTSSEEDIYFHNVLRLGGYSVICGENIPSKGFRELNPSALYLKPSPEEHICLENGDVSLFQQESQQDLPEALDVSAKKSSDCQARNACRESPENSRLVPEEKTLQTKDPSSLFSAPLPDLEPVSLCTEIWDENCRLSVAEEEKGDTFNNLCSDVTVFSSQSWNNEERNNEAQHSQELEPQLSFSAPLARRLQTALNDLEDVLAVNVLTTESLGIAADRLSQTLEEFYDSIGPSQQSDLNANKLLDSNPQSLPELSAFPVDECKGEVPSKTKEDNVSRTQLVPFTAPSPSRVQEERGHNNALAFTAELQGSPVFCIPYCPSAALGASARLATSGKYFFLSQRMRNL</sequence>
<organism evidence="1 2">
    <name type="scientific">Sphaerodactylus townsendi</name>
    <dbReference type="NCBI Taxonomy" id="933632"/>
    <lineage>
        <taxon>Eukaryota</taxon>
        <taxon>Metazoa</taxon>
        <taxon>Chordata</taxon>
        <taxon>Craniata</taxon>
        <taxon>Vertebrata</taxon>
        <taxon>Euteleostomi</taxon>
        <taxon>Lepidosauria</taxon>
        <taxon>Squamata</taxon>
        <taxon>Bifurcata</taxon>
        <taxon>Gekkota</taxon>
        <taxon>Sphaerodactylidae</taxon>
        <taxon>Sphaerodactylus</taxon>
    </lineage>
</organism>
<evidence type="ECO:0000313" key="2">
    <source>
        <dbReference type="Proteomes" id="UP000827872"/>
    </source>
</evidence>